<proteinExistence type="predicted"/>
<keyword evidence="2" id="KW-1185">Reference proteome</keyword>
<evidence type="ECO:0000313" key="2">
    <source>
        <dbReference type="Proteomes" id="UP000308600"/>
    </source>
</evidence>
<name>A0ACD3ANI9_9AGAR</name>
<dbReference type="Proteomes" id="UP000308600">
    <property type="component" value="Unassembled WGS sequence"/>
</dbReference>
<evidence type="ECO:0000313" key="1">
    <source>
        <dbReference type="EMBL" id="TFK67493.1"/>
    </source>
</evidence>
<accession>A0ACD3ANI9</accession>
<dbReference type="EMBL" id="ML208374">
    <property type="protein sequence ID" value="TFK67493.1"/>
    <property type="molecule type" value="Genomic_DNA"/>
</dbReference>
<protein>
    <submittedName>
        <fullName evidence="1">Uncharacterized protein</fullName>
    </submittedName>
</protein>
<organism evidence="1 2">
    <name type="scientific">Pluteus cervinus</name>
    <dbReference type="NCBI Taxonomy" id="181527"/>
    <lineage>
        <taxon>Eukaryota</taxon>
        <taxon>Fungi</taxon>
        <taxon>Dikarya</taxon>
        <taxon>Basidiomycota</taxon>
        <taxon>Agaricomycotina</taxon>
        <taxon>Agaricomycetes</taxon>
        <taxon>Agaricomycetidae</taxon>
        <taxon>Agaricales</taxon>
        <taxon>Pluteineae</taxon>
        <taxon>Pluteaceae</taxon>
        <taxon>Pluteus</taxon>
    </lineage>
</organism>
<sequence length="585" mass="66497">MSAAPVALQPNESSAAQAYKNMQNKPTKTTRQAPSMVSGNTITPLMPTLPPSTQDVPINFGNVLPTEIWIHIYSYLSPNEIERLKSVHRVCYGLSQARRWKTLQLGYFDEMGVPPNDMVEGCLENPVLAGHVRHLLIQEWSRSHQRQSTTSRGRISLWTKTHIKLPVKRTQQIWKSRDTLVDESLVVISHLTPRLEEMTINLSGPFHGEPYPQRHSRSRQIFYEQLFTLLAHGSLTPNLPTKRTSSFRFRSLTLKVQSYHLPLVANWLSIGAEIFDKLEQLSLDVDLSTKIDPYSDLPQPDSQVVERDIRAIITYLRKPVRKLIIRDESTHPLPGFIEGLGHFPELASLELACSFTGTLLGYVNFLMRHRKTLEHLCLEAISMADATKIFSAPPDSSSTSSQLPHLSTLGLSFRDFSNFGSTQHLLFRNKFLCRLSLLSQTLTTLVLDMPFHMLDYEDVRVLAKSLCRPGAGALLKRLKIAISELSPEIIDLFSECFNNLAVLDMTFDTFLGSKNRPVYSKPDFWGVMETRRYSNWTSLRWVDVMWRNSFAGQLLLELLARTIPSIQEFGPIDWSDVGGYWKGDS</sequence>
<gene>
    <name evidence="1" type="ORF">BDN72DRAFT_94782</name>
</gene>
<reference evidence="1 2" key="1">
    <citation type="journal article" date="2019" name="Nat. Ecol. Evol.">
        <title>Megaphylogeny resolves global patterns of mushroom evolution.</title>
        <authorList>
            <person name="Varga T."/>
            <person name="Krizsan K."/>
            <person name="Foldi C."/>
            <person name="Dima B."/>
            <person name="Sanchez-Garcia M."/>
            <person name="Sanchez-Ramirez S."/>
            <person name="Szollosi G.J."/>
            <person name="Szarkandi J.G."/>
            <person name="Papp V."/>
            <person name="Albert L."/>
            <person name="Andreopoulos W."/>
            <person name="Angelini C."/>
            <person name="Antonin V."/>
            <person name="Barry K.W."/>
            <person name="Bougher N.L."/>
            <person name="Buchanan P."/>
            <person name="Buyck B."/>
            <person name="Bense V."/>
            <person name="Catcheside P."/>
            <person name="Chovatia M."/>
            <person name="Cooper J."/>
            <person name="Damon W."/>
            <person name="Desjardin D."/>
            <person name="Finy P."/>
            <person name="Geml J."/>
            <person name="Haridas S."/>
            <person name="Hughes K."/>
            <person name="Justo A."/>
            <person name="Karasinski D."/>
            <person name="Kautmanova I."/>
            <person name="Kiss B."/>
            <person name="Kocsube S."/>
            <person name="Kotiranta H."/>
            <person name="LaButti K.M."/>
            <person name="Lechner B.E."/>
            <person name="Liimatainen K."/>
            <person name="Lipzen A."/>
            <person name="Lukacs Z."/>
            <person name="Mihaltcheva S."/>
            <person name="Morgado L.N."/>
            <person name="Niskanen T."/>
            <person name="Noordeloos M.E."/>
            <person name="Ohm R.A."/>
            <person name="Ortiz-Santana B."/>
            <person name="Ovrebo C."/>
            <person name="Racz N."/>
            <person name="Riley R."/>
            <person name="Savchenko A."/>
            <person name="Shiryaev A."/>
            <person name="Soop K."/>
            <person name="Spirin V."/>
            <person name="Szebenyi C."/>
            <person name="Tomsovsky M."/>
            <person name="Tulloss R.E."/>
            <person name="Uehling J."/>
            <person name="Grigoriev I.V."/>
            <person name="Vagvolgyi C."/>
            <person name="Papp T."/>
            <person name="Martin F.M."/>
            <person name="Miettinen O."/>
            <person name="Hibbett D.S."/>
            <person name="Nagy L.G."/>
        </authorList>
    </citation>
    <scope>NUCLEOTIDE SEQUENCE [LARGE SCALE GENOMIC DNA]</scope>
    <source>
        <strain evidence="1 2">NL-1719</strain>
    </source>
</reference>